<keyword evidence="3" id="KW-0805">Transcription regulation</keyword>
<dbReference type="EMBL" id="CAFBMT010000003">
    <property type="protein sequence ID" value="CAB4918875.1"/>
    <property type="molecule type" value="Genomic_DNA"/>
</dbReference>
<feature type="domain" description="OmpR/PhoB-type" evidence="7">
    <location>
        <begin position="138"/>
        <end position="236"/>
    </location>
</feature>
<dbReference type="AlphaFoldDB" id="A0A6J6A0G2"/>
<proteinExistence type="predicted"/>
<organism evidence="8">
    <name type="scientific">freshwater metagenome</name>
    <dbReference type="NCBI Taxonomy" id="449393"/>
    <lineage>
        <taxon>unclassified sequences</taxon>
        <taxon>metagenomes</taxon>
        <taxon>ecological metagenomes</taxon>
    </lineage>
</organism>
<dbReference type="PROSITE" id="PS51755">
    <property type="entry name" value="OMPR_PHOB"/>
    <property type="match status" value="1"/>
</dbReference>
<dbReference type="CDD" id="cd00383">
    <property type="entry name" value="trans_reg_C"/>
    <property type="match status" value="1"/>
</dbReference>
<evidence type="ECO:0000256" key="3">
    <source>
        <dbReference type="ARBA" id="ARBA00023015"/>
    </source>
</evidence>
<evidence type="ECO:0000313" key="9">
    <source>
        <dbReference type="EMBL" id="CAB4711163.1"/>
    </source>
</evidence>
<evidence type="ECO:0000313" key="13">
    <source>
        <dbReference type="EMBL" id="CAB5023165.1"/>
    </source>
</evidence>
<dbReference type="InterPro" id="IPR001789">
    <property type="entry name" value="Sig_transdc_resp-reg_receiver"/>
</dbReference>
<keyword evidence="4" id="KW-0238">DNA-binding</keyword>
<accession>A0A6J6A0G2</accession>
<dbReference type="SUPFAM" id="SSF46894">
    <property type="entry name" value="C-terminal effector domain of the bipartite response regulators"/>
    <property type="match status" value="1"/>
</dbReference>
<dbReference type="CDD" id="cd17574">
    <property type="entry name" value="REC_OmpR"/>
    <property type="match status" value="1"/>
</dbReference>
<evidence type="ECO:0000313" key="12">
    <source>
        <dbReference type="EMBL" id="CAB4918875.1"/>
    </source>
</evidence>
<keyword evidence="5" id="KW-0804">Transcription</keyword>
<dbReference type="GO" id="GO:0000156">
    <property type="term" value="F:phosphorelay response regulator activity"/>
    <property type="evidence" value="ECO:0007669"/>
    <property type="project" value="TreeGrafter"/>
</dbReference>
<evidence type="ECO:0000313" key="10">
    <source>
        <dbReference type="EMBL" id="CAB4809938.1"/>
    </source>
</evidence>
<dbReference type="EMBL" id="CAEZYF010000003">
    <property type="protein sequence ID" value="CAB4711163.1"/>
    <property type="molecule type" value="Genomic_DNA"/>
</dbReference>
<reference evidence="8" key="1">
    <citation type="submission" date="2020-05" db="EMBL/GenBank/DDBJ databases">
        <authorList>
            <person name="Chiriac C."/>
            <person name="Salcher M."/>
            <person name="Ghai R."/>
            <person name="Kavagutti S V."/>
        </authorList>
    </citation>
    <scope>NUCLEOTIDE SEQUENCE</scope>
</reference>
<evidence type="ECO:0000256" key="5">
    <source>
        <dbReference type="ARBA" id="ARBA00023163"/>
    </source>
</evidence>
<keyword evidence="1" id="KW-0597">Phosphoprotein</keyword>
<feature type="domain" description="Response regulatory" evidence="6">
    <location>
        <begin position="11"/>
        <end position="125"/>
    </location>
</feature>
<dbReference type="Gene3D" id="3.40.50.2300">
    <property type="match status" value="1"/>
</dbReference>
<dbReference type="PROSITE" id="PS50110">
    <property type="entry name" value="RESPONSE_REGULATORY"/>
    <property type="match status" value="1"/>
</dbReference>
<evidence type="ECO:0000256" key="4">
    <source>
        <dbReference type="ARBA" id="ARBA00023125"/>
    </source>
</evidence>
<dbReference type="PANTHER" id="PTHR48111:SF28">
    <property type="entry name" value="TRANSCRIPTIONAL REGULATORY PROTEIN TCRX-RELATED"/>
    <property type="match status" value="1"/>
</dbReference>
<dbReference type="InterPro" id="IPR036388">
    <property type="entry name" value="WH-like_DNA-bd_sf"/>
</dbReference>
<dbReference type="InterPro" id="IPR016032">
    <property type="entry name" value="Sig_transdc_resp-reg_C-effctor"/>
</dbReference>
<dbReference type="FunFam" id="3.40.50.2300:FF:000001">
    <property type="entry name" value="DNA-binding response regulator PhoB"/>
    <property type="match status" value="1"/>
</dbReference>
<dbReference type="GO" id="GO:0006355">
    <property type="term" value="P:regulation of DNA-templated transcription"/>
    <property type="evidence" value="ECO:0007669"/>
    <property type="project" value="InterPro"/>
</dbReference>
<sequence length="240" mass="26468">MSEVNERPHVRLVVVEDDESIRELLAAGLRFAGYDVRTVADGGAALDLLAAQDADLVVLDVNLPVIDGFEVCRRLRAAGDDVPVIFLTARRETGDLRAGFGGGGDDYLTKPFSLDELTFRIEAVLRRAGARGARGAVASRLVCGRVELDEATHQVWSAGDEVQLTPTEFRLLRTLLVNVDHVLTRMQILDLVWDYDFEGDWQIIETYVSSLRKKIEIGDAARIVHTVRGIGYVARRPGLA</sequence>
<evidence type="ECO:0000256" key="2">
    <source>
        <dbReference type="ARBA" id="ARBA00023012"/>
    </source>
</evidence>
<dbReference type="SMART" id="SM00862">
    <property type="entry name" value="Trans_reg_C"/>
    <property type="match status" value="1"/>
</dbReference>
<dbReference type="InterPro" id="IPR001867">
    <property type="entry name" value="OmpR/PhoB-type_DNA-bd"/>
</dbReference>
<evidence type="ECO:0000313" key="8">
    <source>
        <dbReference type="EMBL" id="CAB4362894.1"/>
    </source>
</evidence>
<dbReference type="SUPFAM" id="SSF52172">
    <property type="entry name" value="CheY-like"/>
    <property type="match status" value="1"/>
</dbReference>
<gene>
    <name evidence="9" type="ORF">UFOPK2656_00683</name>
    <name evidence="10" type="ORF">UFOPK3099_00662</name>
    <name evidence="11" type="ORF">UFOPK3267_01487</name>
    <name evidence="12" type="ORF">UFOPK3651_00721</name>
    <name evidence="13" type="ORF">UFOPK3931_03484</name>
    <name evidence="8" type="ORF">UFOPK4189_00681</name>
</gene>
<protein>
    <submittedName>
        <fullName evidence="8">Unannotated protein</fullName>
    </submittedName>
</protein>
<evidence type="ECO:0000259" key="6">
    <source>
        <dbReference type="PROSITE" id="PS50110"/>
    </source>
</evidence>
<name>A0A6J6A0G2_9ZZZZ</name>
<dbReference type="Pfam" id="PF00072">
    <property type="entry name" value="Response_reg"/>
    <property type="match status" value="1"/>
</dbReference>
<keyword evidence="2" id="KW-0902">Two-component regulatory system</keyword>
<dbReference type="SMART" id="SM00448">
    <property type="entry name" value="REC"/>
    <property type="match status" value="1"/>
</dbReference>
<dbReference type="EMBL" id="CAFBOL010000192">
    <property type="protein sequence ID" value="CAB5023165.1"/>
    <property type="molecule type" value="Genomic_DNA"/>
</dbReference>
<dbReference type="GO" id="GO:0005829">
    <property type="term" value="C:cytosol"/>
    <property type="evidence" value="ECO:0007669"/>
    <property type="project" value="TreeGrafter"/>
</dbReference>
<evidence type="ECO:0000313" key="11">
    <source>
        <dbReference type="EMBL" id="CAB4851333.1"/>
    </source>
</evidence>
<evidence type="ECO:0000256" key="1">
    <source>
        <dbReference type="ARBA" id="ARBA00022553"/>
    </source>
</evidence>
<dbReference type="Pfam" id="PF00486">
    <property type="entry name" value="Trans_reg_C"/>
    <property type="match status" value="1"/>
</dbReference>
<dbReference type="EMBL" id="CAFBIY010000077">
    <property type="protein sequence ID" value="CAB4851333.1"/>
    <property type="molecule type" value="Genomic_DNA"/>
</dbReference>
<dbReference type="GO" id="GO:0032993">
    <property type="term" value="C:protein-DNA complex"/>
    <property type="evidence" value="ECO:0007669"/>
    <property type="project" value="TreeGrafter"/>
</dbReference>
<dbReference type="Gene3D" id="1.10.10.10">
    <property type="entry name" value="Winged helix-like DNA-binding domain superfamily/Winged helix DNA-binding domain"/>
    <property type="match status" value="1"/>
</dbReference>
<evidence type="ECO:0000259" key="7">
    <source>
        <dbReference type="PROSITE" id="PS51755"/>
    </source>
</evidence>
<dbReference type="PANTHER" id="PTHR48111">
    <property type="entry name" value="REGULATOR OF RPOS"/>
    <property type="match status" value="1"/>
</dbReference>
<dbReference type="InterPro" id="IPR039420">
    <property type="entry name" value="WalR-like"/>
</dbReference>
<dbReference type="InterPro" id="IPR011006">
    <property type="entry name" value="CheY-like_superfamily"/>
</dbReference>
<dbReference type="EMBL" id="CAFAAV010000035">
    <property type="protein sequence ID" value="CAB4809938.1"/>
    <property type="molecule type" value="Genomic_DNA"/>
</dbReference>
<dbReference type="GO" id="GO:0000976">
    <property type="term" value="F:transcription cis-regulatory region binding"/>
    <property type="evidence" value="ECO:0007669"/>
    <property type="project" value="TreeGrafter"/>
</dbReference>
<dbReference type="EMBL" id="CAESGF010000003">
    <property type="protein sequence ID" value="CAB4362894.1"/>
    <property type="molecule type" value="Genomic_DNA"/>
</dbReference>
<dbReference type="FunFam" id="1.10.10.10:FF:000005">
    <property type="entry name" value="Two-component system response regulator"/>
    <property type="match status" value="1"/>
</dbReference>